<dbReference type="EMBL" id="WQMT02000002">
    <property type="protein sequence ID" value="KAG9225833.1"/>
    <property type="molecule type" value="Genomic_DNA"/>
</dbReference>
<accession>A0ACB7J5H7</accession>
<evidence type="ECO:0000313" key="2">
    <source>
        <dbReference type="Proteomes" id="UP000824881"/>
    </source>
</evidence>
<dbReference type="Proteomes" id="UP000824881">
    <property type="component" value="Unassembled WGS sequence"/>
</dbReference>
<proteinExistence type="predicted"/>
<reference evidence="1 2" key="1">
    <citation type="journal article" date="2021" name="Appl. Environ. Microbiol.">
        <title>Genetic linkage and physical mapping for an oyster mushroom Pleurotus cornucopiae and QTL analysis for the trait cap color.</title>
        <authorList>
            <person name="Zhang Y."/>
            <person name="Gao W."/>
            <person name="Sonnenberg A."/>
            <person name="Chen Q."/>
            <person name="Zhang J."/>
            <person name="Huang C."/>
        </authorList>
    </citation>
    <scope>NUCLEOTIDE SEQUENCE [LARGE SCALE GENOMIC DNA]</scope>
    <source>
        <strain evidence="1">CCMSSC00406</strain>
    </source>
</reference>
<keyword evidence="2" id="KW-1185">Reference proteome</keyword>
<organism evidence="1 2">
    <name type="scientific">Pleurotus cornucopiae</name>
    <name type="common">Cornucopia mushroom</name>
    <dbReference type="NCBI Taxonomy" id="5321"/>
    <lineage>
        <taxon>Eukaryota</taxon>
        <taxon>Fungi</taxon>
        <taxon>Dikarya</taxon>
        <taxon>Basidiomycota</taxon>
        <taxon>Agaricomycotina</taxon>
        <taxon>Agaricomycetes</taxon>
        <taxon>Agaricomycetidae</taxon>
        <taxon>Agaricales</taxon>
        <taxon>Pleurotineae</taxon>
        <taxon>Pleurotaceae</taxon>
        <taxon>Pleurotus</taxon>
    </lineage>
</organism>
<comment type="caution">
    <text evidence="1">The sequence shown here is derived from an EMBL/GenBank/DDBJ whole genome shotgun (WGS) entry which is preliminary data.</text>
</comment>
<name>A0ACB7J5H7_PLECO</name>
<gene>
    <name evidence="1" type="ORF">CCMSSC00406_0008361</name>
</gene>
<sequence length="434" mass="48456">MLLAVWVMLGFFIWQVDFKSAYLNAKMKEELYVRLPKGFQGANSLAVVVPLWQSLYGAVQAGNNWWEELDGVYKDLGYERSEADQCVRARKDEKGETHTGTYTDDIAGGSSSLEEAERAKRELGEKYALKVTDQVEFSLGMKLEHDREKGTASLSMRGYLEWLLERHGFTNIKPKSTPFALGTLLCKEDAPSTQAHRYFMADKPYDIIVGGLQFAVGAMCPDLAFSVNVLSRYLRNPGPAHWKALVHVLGYVKATLDVGITYRRDTKDGLVPVTYVDTDLGKADVDGGRSTMGILTKMAGAPTFWMSKRHDAVALSTIEAEYISVSRGSQQAIWTYSFMSEIGYPLQLPMRVLNDNQGALSIYENPQYHARTKHIKLIHHRIRELVNPGARGVKQLSVEYITSAENPADILTKSLSNAAHSKQFELMGLSRGIA</sequence>
<protein>
    <submittedName>
        <fullName evidence="1">Uncharacterized protein</fullName>
    </submittedName>
</protein>
<evidence type="ECO:0000313" key="1">
    <source>
        <dbReference type="EMBL" id="KAG9225833.1"/>
    </source>
</evidence>